<sequence length="618" mass="67373">MAGRFVRASKYRHVFGQGAKKQCYDNLRISKNAWDTNLIKANPEYIAVNWESSGGGAFAVIPINEKGRAPDQIPLFRGHTAAVLDTDWSPFNDSLIASAADDGKVFIWKVPEGFTLHTDADEPADVSPQAKLSGHMRKVGHVLFNTAAENVLASSSGDYTVKLWDVEQGAAKLTLKHKDIVQSMSWSANGALLVTTSRDKKLRVWDVRQEKPAQEVPGHPGAKNSRAVWMGEHDRIATTGFSRMSDRQLGLWDPRNPTEPIGGFEILDSISGVCMPFWDDGTQCLYLAGKGDGNIRYYEYENDKFEYLTQYTSPNPQRGIAFLPKRGINLHDNEVLRAFKTVNDAYIEPVSFIVPRRSEMFQSDIYPPTTGLRPGTTTQEWFGGKTALPPKISLESVYDGGAPQEVAAETKPVVTQSAPVKAEAPKPAPEPTPAPAPIASRGPPPSMSDNKQSLAAGASKFADDDMSDKESESSFEEVAKPVARHTATASRQEEKTRGPAISKEPEPTQAKPTPASTITPSEPGSTLKSADSTPAHSSAPATSSGGPASALRDALSDIKSQLEHQNKVMSDQSDQISLLVREVTHLKTKLGASSQEPSDREKDERIRQLELELEEARS</sequence>
<dbReference type="Gene3D" id="2.130.10.10">
    <property type="entry name" value="YVTN repeat-like/Quinoprotein amine dehydrogenase"/>
    <property type="match status" value="1"/>
</dbReference>
<dbReference type="InterPro" id="IPR015048">
    <property type="entry name" value="DUF1899"/>
</dbReference>
<organism evidence="12 13">
    <name type="scientific">Ophiobolus disseminans</name>
    <dbReference type="NCBI Taxonomy" id="1469910"/>
    <lineage>
        <taxon>Eukaryota</taxon>
        <taxon>Fungi</taxon>
        <taxon>Dikarya</taxon>
        <taxon>Ascomycota</taxon>
        <taxon>Pezizomycotina</taxon>
        <taxon>Dothideomycetes</taxon>
        <taxon>Pleosporomycetidae</taxon>
        <taxon>Pleosporales</taxon>
        <taxon>Pleosporineae</taxon>
        <taxon>Phaeosphaeriaceae</taxon>
        <taxon>Ophiobolus</taxon>
    </lineage>
</organism>
<comment type="similarity">
    <text evidence="1 9">Belongs to the WD repeat coronin family.</text>
</comment>
<dbReference type="PANTHER" id="PTHR10856">
    <property type="entry name" value="CORONIN"/>
    <property type="match status" value="1"/>
</dbReference>
<dbReference type="PANTHER" id="PTHR10856:SF0">
    <property type="entry name" value="CORONIN"/>
    <property type="match status" value="1"/>
</dbReference>
<feature type="compositionally biased region" description="Low complexity" evidence="10">
    <location>
        <begin position="367"/>
        <end position="378"/>
    </location>
</feature>
<dbReference type="SMART" id="SM01166">
    <property type="entry name" value="DUF1899"/>
    <property type="match status" value="1"/>
</dbReference>
<dbReference type="Pfam" id="PF08953">
    <property type="entry name" value="DUF1899"/>
    <property type="match status" value="1"/>
</dbReference>
<dbReference type="GO" id="GO:0051015">
    <property type="term" value="F:actin filament binding"/>
    <property type="evidence" value="ECO:0007669"/>
    <property type="project" value="TreeGrafter"/>
</dbReference>
<dbReference type="PROSITE" id="PS50294">
    <property type="entry name" value="WD_REPEATS_REGION"/>
    <property type="match status" value="3"/>
</dbReference>
<dbReference type="OrthoDB" id="1850764at2759"/>
<feature type="compositionally biased region" description="Low complexity" evidence="10">
    <location>
        <begin position="529"/>
        <end position="550"/>
    </location>
</feature>
<proteinExistence type="inferred from homology"/>
<dbReference type="SUPFAM" id="SSF50978">
    <property type="entry name" value="WD40 repeat-like"/>
    <property type="match status" value="1"/>
</dbReference>
<dbReference type="Proteomes" id="UP000799424">
    <property type="component" value="Unassembled WGS sequence"/>
</dbReference>
<evidence type="ECO:0000313" key="13">
    <source>
        <dbReference type="Proteomes" id="UP000799424"/>
    </source>
</evidence>
<protein>
    <recommendedName>
        <fullName evidence="9">Coronin</fullName>
    </recommendedName>
</protein>
<evidence type="ECO:0000256" key="5">
    <source>
        <dbReference type="ARBA" id="ARBA00023054"/>
    </source>
</evidence>
<dbReference type="InterPro" id="IPR036322">
    <property type="entry name" value="WD40_repeat_dom_sf"/>
</dbReference>
<dbReference type="GO" id="GO:0030479">
    <property type="term" value="C:actin cortical patch"/>
    <property type="evidence" value="ECO:0007669"/>
    <property type="project" value="UniProtKB-ARBA"/>
</dbReference>
<feature type="domain" description="DUF1899" evidence="11">
    <location>
        <begin position="4"/>
        <end position="67"/>
    </location>
</feature>
<dbReference type="SMART" id="SM01167">
    <property type="entry name" value="DUF1900"/>
    <property type="match status" value="1"/>
</dbReference>
<feature type="region of interest" description="Disordered" evidence="10">
    <location>
        <begin position="410"/>
        <end position="573"/>
    </location>
</feature>
<accession>A0A6A6ZME4</accession>
<dbReference type="GO" id="GO:0007015">
    <property type="term" value="P:actin filament organization"/>
    <property type="evidence" value="ECO:0007669"/>
    <property type="project" value="TreeGrafter"/>
</dbReference>
<feature type="compositionally biased region" description="Polar residues" evidence="10">
    <location>
        <begin position="510"/>
        <end position="528"/>
    </location>
</feature>
<gene>
    <name evidence="12" type="ORF">CC86DRAFT_105499</name>
</gene>
<dbReference type="PROSITE" id="PS00678">
    <property type="entry name" value="WD_REPEATS_1"/>
    <property type="match status" value="2"/>
</dbReference>
<feature type="compositionally biased region" description="Pro residues" evidence="10">
    <location>
        <begin position="426"/>
        <end position="446"/>
    </location>
</feature>
<feature type="repeat" description="WD" evidence="8">
    <location>
        <begin position="76"/>
        <end position="118"/>
    </location>
</feature>
<evidence type="ECO:0000256" key="9">
    <source>
        <dbReference type="RuleBase" id="RU280818"/>
    </source>
</evidence>
<evidence type="ECO:0000256" key="10">
    <source>
        <dbReference type="SAM" id="MobiDB-lite"/>
    </source>
</evidence>
<keyword evidence="4 9" id="KW-0677">Repeat</keyword>
<reference evidence="12" key="1">
    <citation type="journal article" date="2020" name="Stud. Mycol.">
        <title>101 Dothideomycetes genomes: a test case for predicting lifestyles and emergence of pathogens.</title>
        <authorList>
            <person name="Haridas S."/>
            <person name="Albert R."/>
            <person name="Binder M."/>
            <person name="Bloem J."/>
            <person name="Labutti K."/>
            <person name="Salamov A."/>
            <person name="Andreopoulos B."/>
            <person name="Baker S."/>
            <person name="Barry K."/>
            <person name="Bills G."/>
            <person name="Bluhm B."/>
            <person name="Cannon C."/>
            <person name="Castanera R."/>
            <person name="Culley D."/>
            <person name="Daum C."/>
            <person name="Ezra D."/>
            <person name="Gonzalez J."/>
            <person name="Henrissat B."/>
            <person name="Kuo A."/>
            <person name="Liang C."/>
            <person name="Lipzen A."/>
            <person name="Lutzoni F."/>
            <person name="Magnuson J."/>
            <person name="Mondo S."/>
            <person name="Nolan M."/>
            <person name="Ohm R."/>
            <person name="Pangilinan J."/>
            <person name="Park H.-J."/>
            <person name="Ramirez L."/>
            <person name="Alfaro M."/>
            <person name="Sun H."/>
            <person name="Tritt A."/>
            <person name="Yoshinaga Y."/>
            <person name="Zwiers L.-H."/>
            <person name="Turgeon B."/>
            <person name="Goodwin S."/>
            <person name="Spatafora J."/>
            <person name="Crous P."/>
            <person name="Grigoriev I."/>
        </authorList>
    </citation>
    <scope>NUCLEOTIDE SEQUENCE</scope>
    <source>
        <strain evidence="12">CBS 113818</strain>
    </source>
</reference>
<dbReference type="PROSITE" id="PS50082">
    <property type="entry name" value="WD_REPEATS_2"/>
    <property type="match status" value="3"/>
</dbReference>
<name>A0A6A6ZME4_9PLEO</name>
<dbReference type="EMBL" id="MU006237">
    <property type="protein sequence ID" value="KAF2821514.1"/>
    <property type="molecule type" value="Genomic_DNA"/>
</dbReference>
<dbReference type="InterPro" id="IPR019775">
    <property type="entry name" value="WD40_repeat_CS"/>
</dbReference>
<evidence type="ECO:0000256" key="7">
    <source>
        <dbReference type="ARBA" id="ARBA00062568"/>
    </source>
</evidence>
<dbReference type="InterPro" id="IPR001680">
    <property type="entry name" value="WD40_rpt"/>
</dbReference>
<comment type="subunit">
    <text evidence="7">Binds to F-actin.</text>
</comment>
<dbReference type="InterPro" id="IPR015943">
    <property type="entry name" value="WD40/YVTN_repeat-like_dom_sf"/>
</dbReference>
<dbReference type="InterPro" id="IPR015505">
    <property type="entry name" value="Coronin"/>
</dbReference>
<keyword evidence="13" id="KW-1185">Reference proteome</keyword>
<feature type="repeat" description="WD" evidence="8">
    <location>
        <begin position="174"/>
        <end position="215"/>
    </location>
</feature>
<evidence type="ECO:0000256" key="8">
    <source>
        <dbReference type="PROSITE-ProRule" id="PRU00221"/>
    </source>
</evidence>
<feature type="repeat" description="WD" evidence="8">
    <location>
        <begin position="132"/>
        <end position="174"/>
    </location>
</feature>
<feature type="compositionally biased region" description="Basic and acidic residues" evidence="10">
    <location>
        <begin position="554"/>
        <end position="566"/>
    </location>
</feature>
<dbReference type="SMART" id="SM00320">
    <property type="entry name" value="WD40"/>
    <property type="match status" value="4"/>
</dbReference>
<evidence type="ECO:0000256" key="4">
    <source>
        <dbReference type="ARBA" id="ARBA00022737"/>
    </source>
</evidence>
<evidence type="ECO:0000256" key="3">
    <source>
        <dbReference type="ARBA" id="ARBA00022574"/>
    </source>
</evidence>
<keyword evidence="5" id="KW-0175">Coiled coil</keyword>
<keyword evidence="6" id="KW-0009">Actin-binding</keyword>
<evidence type="ECO:0000313" key="12">
    <source>
        <dbReference type="EMBL" id="KAF2821514.1"/>
    </source>
</evidence>
<dbReference type="PRINTS" id="PR00320">
    <property type="entry name" value="GPROTEINBRPT"/>
</dbReference>
<evidence type="ECO:0000259" key="11">
    <source>
        <dbReference type="SMART" id="SM01166"/>
    </source>
</evidence>
<dbReference type="Pfam" id="PF00400">
    <property type="entry name" value="WD40"/>
    <property type="match status" value="3"/>
</dbReference>
<dbReference type="Pfam" id="PF16300">
    <property type="entry name" value="WD40_4"/>
    <property type="match status" value="1"/>
</dbReference>
<evidence type="ECO:0000256" key="1">
    <source>
        <dbReference type="ARBA" id="ARBA00009482"/>
    </source>
</evidence>
<keyword evidence="2" id="KW-0597">Phosphoprotein</keyword>
<feature type="region of interest" description="Disordered" evidence="10">
    <location>
        <begin position="365"/>
        <end position="386"/>
    </location>
</feature>
<dbReference type="InterPro" id="IPR020472">
    <property type="entry name" value="WD40_PAC1"/>
</dbReference>
<dbReference type="FunFam" id="2.130.10.10:FF:000197">
    <property type="entry name" value="Coronin"/>
    <property type="match status" value="1"/>
</dbReference>
<keyword evidence="3 8" id="KW-0853">WD repeat</keyword>
<dbReference type="AlphaFoldDB" id="A0A6A6ZME4"/>
<evidence type="ECO:0000256" key="2">
    <source>
        <dbReference type="ARBA" id="ARBA00022553"/>
    </source>
</evidence>
<evidence type="ECO:0000256" key="6">
    <source>
        <dbReference type="ARBA" id="ARBA00023203"/>
    </source>
</evidence>